<dbReference type="PANTHER" id="PTHR33933:SF1">
    <property type="entry name" value="PROTEIN ADENYLYLTRANSFERASE MNTA-RELATED"/>
    <property type="match status" value="1"/>
</dbReference>
<name>A0ABT7BK98_9CYAN</name>
<proteinExistence type="predicted"/>
<evidence type="ECO:0000313" key="3">
    <source>
        <dbReference type="Proteomes" id="UP001231370"/>
    </source>
</evidence>
<evidence type="ECO:0000313" key="2">
    <source>
        <dbReference type="EMBL" id="MDJ1179605.1"/>
    </source>
</evidence>
<keyword evidence="3" id="KW-1185">Reference proteome</keyword>
<feature type="domain" description="Polymerase nucleotidyl transferase" evidence="1">
    <location>
        <begin position="16"/>
        <end position="74"/>
    </location>
</feature>
<evidence type="ECO:0000259" key="1">
    <source>
        <dbReference type="Pfam" id="PF01909"/>
    </source>
</evidence>
<dbReference type="PANTHER" id="PTHR33933">
    <property type="entry name" value="NUCLEOTIDYLTRANSFERASE"/>
    <property type="match status" value="1"/>
</dbReference>
<dbReference type="Gene3D" id="3.30.460.10">
    <property type="entry name" value="Beta Polymerase, domain 2"/>
    <property type="match status" value="1"/>
</dbReference>
<dbReference type="InterPro" id="IPR052548">
    <property type="entry name" value="Type_VII_TA_antitoxin"/>
</dbReference>
<dbReference type="CDD" id="cd05403">
    <property type="entry name" value="NT_KNTase_like"/>
    <property type="match status" value="1"/>
</dbReference>
<comment type="caution">
    <text evidence="2">The sequence shown here is derived from an EMBL/GenBank/DDBJ whole genome shotgun (WGS) entry which is preliminary data.</text>
</comment>
<sequence>MLLKERRSLVAIATNTLKEYLQQLYQNNLDRVILFGSQARGEAEIDSDVDILIVLKHSFIYFDEIKRISGFISDLCLNYHLYLSCCFTTSETWNNSRTGFYRNVRKEGIEV</sequence>
<dbReference type="Proteomes" id="UP001231370">
    <property type="component" value="Unassembled WGS sequence"/>
</dbReference>
<dbReference type="InterPro" id="IPR043519">
    <property type="entry name" value="NT_sf"/>
</dbReference>
<dbReference type="Pfam" id="PF01909">
    <property type="entry name" value="NTP_transf_2"/>
    <property type="match status" value="1"/>
</dbReference>
<reference evidence="2 3" key="1">
    <citation type="submission" date="2023-01" db="EMBL/GenBank/DDBJ databases">
        <title>Novel diversity within Roseofilum (Cyanobacteria; Desertifilaceae) from marine benthic mats with descriptions of four novel species.</title>
        <authorList>
            <person name="Wang Y."/>
            <person name="Berthold D.E."/>
            <person name="Hu J."/>
            <person name="Lefler F.W."/>
            <person name="Laughinghouse H.D. IV."/>
        </authorList>
    </citation>
    <scope>NUCLEOTIDE SEQUENCE [LARGE SCALE GENOMIC DNA]</scope>
    <source>
        <strain evidence="2 3">BLCC-M91</strain>
    </source>
</reference>
<dbReference type="RefSeq" id="WP_283762910.1">
    <property type="nucleotide sequence ID" value="NZ_JAQPOK010000089.1"/>
</dbReference>
<protein>
    <submittedName>
        <fullName evidence="2">Nucleotidyltransferase domain-containing protein</fullName>
    </submittedName>
</protein>
<organism evidence="2 3">
    <name type="scientific">Roseofilum halophilum BLCC-M91</name>
    <dbReference type="NCBI Taxonomy" id="3022259"/>
    <lineage>
        <taxon>Bacteria</taxon>
        <taxon>Bacillati</taxon>
        <taxon>Cyanobacteriota</taxon>
        <taxon>Cyanophyceae</taxon>
        <taxon>Desertifilales</taxon>
        <taxon>Desertifilaceae</taxon>
        <taxon>Roseofilum</taxon>
        <taxon>Roseofilum halophilum</taxon>
    </lineage>
</organism>
<dbReference type="SUPFAM" id="SSF81301">
    <property type="entry name" value="Nucleotidyltransferase"/>
    <property type="match status" value="1"/>
</dbReference>
<accession>A0ABT7BK98</accession>
<dbReference type="InterPro" id="IPR002934">
    <property type="entry name" value="Polymerase_NTP_transf_dom"/>
</dbReference>
<dbReference type="EMBL" id="JAQPOK010000089">
    <property type="protein sequence ID" value="MDJ1179605.1"/>
    <property type="molecule type" value="Genomic_DNA"/>
</dbReference>
<gene>
    <name evidence="2" type="ORF">PJF56_12090</name>
</gene>